<comment type="caution">
    <text evidence="8">The sequence shown here is derived from an EMBL/GenBank/DDBJ whole genome shotgun (WGS) entry which is preliminary data.</text>
</comment>
<dbReference type="CDD" id="cd05652">
    <property type="entry name" value="M20_ArgE_DapE-like_fungal"/>
    <property type="match status" value="1"/>
</dbReference>
<dbReference type="InterPro" id="IPR036264">
    <property type="entry name" value="Bact_exopeptidase_dim_dom"/>
</dbReference>
<dbReference type="PROSITE" id="PS00759">
    <property type="entry name" value="ARGE_DAPE_CPG2_2"/>
    <property type="match status" value="1"/>
</dbReference>
<evidence type="ECO:0000256" key="2">
    <source>
        <dbReference type="ARBA" id="ARBA00006247"/>
    </source>
</evidence>
<protein>
    <submittedName>
        <fullName evidence="8">Putative carboxypeptidase</fullName>
    </submittedName>
</protein>
<dbReference type="Proteomes" id="UP000660729">
    <property type="component" value="Unassembled WGS sequence"/>
</dbReference>
<keyword evidence="8" id="KW-0645">Protease</keyword>
<dbReference type="AlphaFoldDB" id="A0A8H6REA7"/>
<dbReference type="PANTHER" id="PTHR43808">
    <property type="entry name" value="ACETYLORNITHINE DEACETYLASE"/>
    <property type="match status" value="1"/>
</dbReference>
<feature type="signal peptide" evidence="6">
    <location>
        <begin position="1"/>
        <end position="20"/>
    </location>
</feature>
<dbReference type="InterPro" id="IPR011650">
    <property type="entry name" value="Peptidase_M20_dimer"/>
</dbReference>
<feature type="chain" id="PRO_5034601610" evidence="6">
    <location>
        <begin position="21"/>
        <end position="377"/>
    </location>
</feature>
<evidence type="ECO:0000256" key="6">
    <source>
        <dbReference type="SAM" id="SignalP"/>
    </source>
</evidence>
<dbReference type="Gene3D" id="3.40.630.10">
    <property type="entry name" value="Zn peptidases"/>
    <property type="match status" value="1"/>
</dbReference>
<gene>
    <name evidence="8" type="ORF">HII31_09153</name>
</gene>
<keyword evidence="6" id="KW-0732">Signal</keyword>
<organism evidence="8 9">
    <name type="scientific">Pseudocercospora fuligena</name>
    <dbReference type="NCBI Taxonomy" id="685502"/>
    <lineage>
        <taxon>Eukaryota</taxon>
        <taxon>Fungi</taxon>
        <taxon>Dikarya</taxon>
        <taxon>Ascomycota</taxon>
        <taxon>Pezizomycotina</taxon>
        <taxon>Dothideomycetes</taxon>
        <taxon>Dothideomycetidae</taxon>
        <taxon>Mycosphaerellales</taxon>
        <taxon>Mycosphaerellaceae</taxon>
        <taxon>Pseudocercospora</taxon>
    </lineage>
</organism>
<proteinExistence type="inferred from homology"/>
<keyword evidence="8" id="KW-0121">Carboxypeptidase</keyword>
<comment type="similarity">
    <text evidence="2">Belongs to the peptidase M20A family.</text>
</comment>
<evidence type="ECO:0000313" key="8">
    <source>
        <dbReference type="EMBL" id="KAF7189513.1"/>
    </source>
</evidence>
<dbReference type="SUPFAM" id="SSF53187">
    <property type="entry name" value="Zn-dependent exopeptidases"/>
    <property type="match status" value="1"/>
</dbReference>
<dbReference type="OrthoDB" id="3064516at2759"/>
<name>A0A8H6REA7_9PEZI</name>
<dbReference type="InterPro" id="IPR001261">
    <property type="entry name" value="ArgE/DapE_CS"/>
</dbReference>
<dbReference type="InterPro" id="IPR002933">
    <property type="entry name" value="Peptidase_M20"/>
</dbReference>
<keyword evidence="3" id="KW-0479">Metal-binding</keyword>
<comment type="cofactor">
    <cofactor evidence="1">
        <name>Zn(2+)</name>
        <dbReference type="ChEBI" id="CHEBI:29105"/>
    </cofactor>
</comment>
<dbReference type="Gene3D" id="3.30.70.360">
    <property type="match status" value="1"/>
</dbReference>
<dbReference type="Pfam" id="PF07687">
    <property type="entry name" value="M20_dimer"/>
    <property type="match status" value="1"/>
</dbReference>
<dbReference type="EMBL" id="JABCIY010000185">
    <property type="protein sequence ID" value="KAF7189513.1"/>
    <property type="molecule type" value="Genomic_DNA"/>
</dbReference>
<dbReference type="PANTHER" id="PTHR43808:SF8">
    <property type="entry name" value="PEPTIDASE M20 DIMERISATION DOMAIN-CONTAINING PROTEIN"/>
    <property type="match status" value="1"/>
</dbReference>
<evidence type="ECO:0000256" key="3">
    <source>
        <dbReference type="ARBA" id="ARBA00022723"/>
    </source>
</evidence>
<evidence type="ECO:0000313" key="9">
    <source>
        <dbReference type="Proteomes" id="UP000660729"/>
    </source>
</evidence>
<evidence type="ECO:0000259" key="7">
    <source>
        <dbReference type="Pfam" id="PF07687"/>
    </source>
</evidence>
<feature type="domain" description="Peptidase M20 dimerisation" evidence="7">
    <location>
        <begin position="194"/>
        <end position="296"/>
    </location>
</feature>
<evidence type="ECO:0000256" key="5">
    <source>
        <dbReference type="ARBA" id="ARBA00022833"/>
    </source>
</evidence>
<dbReference type="PROSITE" id="PS00758">
    <property type="entry name" value="ARGE_DAPE_CPG2_1"/>
    <property type="match status" value="1"/>
</dbReference>
<dbReference type="Pfam" id="PF01546">
    <property type="entry name" value="Peptidase_M20"/>
    <property type="match status" value="1"/>
</dbReference>
<sequence>MMRTLGYAASLALAAGGVVATYDQQRPLGTAPGSPKSQLLDLHKSLVERASVTGDEHNVSQFLQQYLGSKGFGVDLQPVEGGRENVLAYLGDSRESRILVTSHIDTVPPFFPYARKGDEIWGRGSSDAKGSVATQIAAVESLRQKGEVEDNDVALLFVVGEESGGDGMRTANDLGLSWEAVIFGEPTELKLARGHKGGIGFNVTAKGKAGHSGYPEMGRNAIDILIDDLYALKKLKLPGSEEFGDTTLNIGQINGGVAANVIPETASATVAVRVAVEDPELVKTSIRNALEEVSPWIEVEFSSYGIGPVRIDHDVDGFETIVTNYGTDIPSLKGDHKKYLYGPGSILVSHSDHEHVSILDLLAAVDGYERLIKAAVK</sequence>
<keyword evidence="5" id="KW-0862">Zinc</keyword>
<keyword evidence="4" id="KW-0378">Hydrolase</keyword>
<keyword evidence="9" id="KW-1185">Reference proteome</keyword>
<dbReference type="SUPFAM" id="SSF55031">
    <property type="entry name" value="Bacterial exopeptidase dimerisation domain"/>
    <property type="match status" value="1"/>
</dbReference>
<evidence type="ECO:0000256" key="1">
    <source>
        <dbReference type="ARBA" id="ARBA00001947"/>
    </source>
</evidence>
<accession>A0A8H6REA7</accession>
<dbReference type="GO" id="GO:0046872">
    <property type="term" value="F:metal ion binding"/>
    <property type="evidence" value="ECO:0007669"/>
    <property type="project" value="UniProtKB-KW"/>
</dbReference>
<dbReference type="InterPro" id="IPR050072">
    <property type="entry name" value="Peptidase_M20A"/>
</dbReference>
<dbReference type="GO" id="GO:0004180">
    <property type="term" value="F:carboxypeptidase activity"/>
    <property type="evidence" value="ECO:0007669"/>
    <property type="project" value="UniProtKB-KW"/>
</dbReference>
<reference evidence="8" key="1">
    <citation type="submission" date="2020-04" db="EMBL/GenBank/DDBJ databases">
        <title>Draft genome resource of the tomato pathogen Pseudocercospora fuligena.</title>
        <authorList>
            <person name="Zaccaron A."/>
        </authorList>
    </citation>
    <scope>NUCLEOTIDE SEQUENCE</scope>
    <source>
        <strain evidence="8">PF001</strain>
    </source>
</reference>
<evidence type="ECO:0000256" key="4">
    <source>
        <dbReference type="ARBA" id="ARBA00022801"/>
    </source>
</evidence>